<accession>A0A8S4N6B5</accession>
<sequence length="295" mass="33401">MLGSALAERGKRVLFAQNASRLRVDCDTTFTALSCGYKFRDRPISVPDEYSKVLRMAGKEGFRFRLHNSTYIATVLNNDGTNAQKGYTIGEGKYGHVYYNSDDDVGALYYVVAVVLIYGLSIVLMIGSHIRKNKMDKRISSYLKEMSYVRKRERRDQLYQVAQTNNKLDLIYEETGRRKSHIHKPVIPGDIVCMGTNADTGEYAQREEEVDNSPSVSDNAQSLEADNNELITDSWPLIEQKEEKEEDEEEGDEVEDVFTEEDSQNLNEQSDAESLRLDPQCDDHSSVILGVVTVV</sequence>
<feature type="region of interest" description="Disordered" evidence="1">
    <location>
        <begin position="207"/>
        <end position="279"/>
    </location>
</feature>
<evidence type="ECO:0000313" key="3">
    <source>
        <dbReference type="EMBL" id="CAH1776120.1"/>
    </source>
</evidence>
<protein>
    <submittedName>
        <fullName evidence="3">Uncharacterized protein</fullName>
    </submittedName>
</protein>
<gene>
    <name evidence="3" type="ORF">OFUS_LOCUS3331</name>
</gene>
<name>A0A8S4N6B5_OWEFU</name>
<dbReference type="EMBL" id="CAIIXF020000001">
    <property type="protein sequence ID" value="CAH1776120.1"/>
    <property type="molecule type" value="Genomic_DNA"/>
</dbReference>
<keyword evidence="2" id="KW-1133">Transmembrane helix</keyword>
<feature type="transmembrane region" description="Helical" evidence="2">
    <location>
        <begin position="107"/>
        <end position="128"/>
    </location>
</feature>
<keyword evidence="4" id="KW-1185">Reference proteome</keyword>
<reference evidence="3" key="1">
    <citation type="submission" date="2022-03" db="EMBL/GenBank/DDBJ databases">
        <authorList>
            <person name="Martin C."/>
        </authorList>
    </citation>
    <scope>NUCLEOTIDE SEQUENCE</scope>
</reference>
<keyword evidence="2" id="KW-0472">Membrane</keyword>
<dbReference type="AlphaFoldDB" id="A0A8S4N6B5"/>
<dbReference type="OrthoDB" id="6085330at2759"/>
<comment type="caution">
    <text evidence="3">The sequence shown here is derived from an EMBL/GenBank/DDBJ whole genome shotgun (WGS) entry which is preliminary data.</text>
</comment>
<organism evidence="3 4">
    <name type="scientific">Owenia fusiformis</name>
    <name type="common">Polychaete worm</name>
    <dbReference type="NCBI Taxonomy" id="6347"/>
    <lineage>
        <taxon>Eukaryota</taxon>
        <taxon>Metazoa</taxon>
        <taxon>Spiralia</taxon>
        <taxon>Lophotrochozoa</taxon>
        <taxon>Annelida</taxon>
        <taxon>Polychaeta</taxon>
        <taxon>Sedentaria</taxon>
        <taxon>Canalipalpata</taxon>
        <taxon>Sabellida</taxon>
        <taxon>Oweniida</taxon>
        <taxon>Oweniidae</taxon>
        <taxon>Owenia</taxon>
    </lineage>
</organism>
<keyword evidence="2" id="KW-0812">Transmembrane</keyword>
<feature type="compositionally biased region" description="Acidic residues" evidence="1">
    <location>
        <begin position="244"/>
        <end position="263"/>
    </location>
</feature>
<evidence type="ECO:0000256" key="1">
    <source>
        <dbReference type="SAM" id="MobiDB-lite"/>
    </source>
</evidence>
<proteinExistence type="predicted"/>
<dbReference type="Proteomes" id="UP000749559">
    <property type="component" value="Unassembled WGS sequence"/>
</dbReference>
<evidence type="ECO:0000313" key="4">
    <source>
        <dbReference type="Proteomes" id="UP000749559"/>
    </source>
</evidence>
<feature type="compositionally biased region" description="Polar residues" evidence="1">
    <location>
        <begin position="212"/>
        <end position="231"/>
    </location>
</feature>
<evidence type="ECO:0000256" key="2">
    <source>
        <dbReference type="SAM" id="Phobius"/>
    </source>
</evidence>